<proteinExistence type="predicted"/>
<sequence>MRREDNSSPKICHLQQTQSLTRVPVYHAKNINSPVESIPNPLCSPHVEQQDPILDYARRCSGHFTHLLHKGRKRICNLGLKSLSVPHLIRIVIWKGFAMERGEGFSLFGFTALQFAEKPIW</sequence>
<dbReference type="EMBL" id="BPLR01004415">
    <property type="protein sequence ID" value="GIX94721.1"/>
    <property type="molecule type" value="Genomic_DNA"/>
</dbReference>
<gene>
    <name evidence="1" type="ORF">CEXT_526181</name>
</gene>
<accession>A0AAV4PGA1</accession>
<dbReference type="AlphaFoldDB" id="A0AAV4PGA1"/>
<name>A0AAV4PGA1_CAEEX</name>
<organism evidence="1 2">
    <name type="scientific">Caerostris extrusa</name>
    <name type="common">Bark spider</name>
    <name type="synonym">Caerostris bankana</name>
    <dbReference type="NCBI Taxonomy" id="172846"/>
    <lineage>
        <taxon>Eukaryota</taxon>
        <taxon>Metazoa</taxon>
        <taxon>Ecdysozoa</taxon>
        <taxon>Arthropoda</taxon>
        <taxon>Chelicerata</taxon>
        <taxon>Arachnida</taxon>
        <taxon>Araneae</taxon>
        <taxon>Araneomorphae</taxon>
        <taxon>Entelegynae</taxon>
        <taxon>Araneoidea</taxon>
        <taxon>Araneidae</taxon>
        <taxon>Caerostris</taxon>
    </lineage>
</organism>
<dbReference type="Proteomes" id="UP001054945">
    <property type="component" value="Unassembled WGS sequence"/>
</dbReference>
<comment type="caution">
    <text evidence="1">The sequence shown here is derived from an EMBL/GenBank/DDBJ whole genome shotgun (WGS) entry which is preliminary data.</text>
</comment>
<evidence type="ECO:0000313" key="1">
    <source>
        <dbReference type="EMBL" id="GIX94721.1"/>
    </source>
</evidence>
<protein>
    <submittedName>
        <fullName evidence="1">Uncharacterized protein</fullName>
    </submittedName>
</protein>
<reference evidence="1 2" key="1">
    <citation type="submission" date="2021-06" db="EMBL/GenBank/DDBJ databases">
        <title>Caerostris extrusa draft genome.</title>
        <authorList>
            <person name="Kono N."/>
            <person name="Arakawa K."/>
        </authorList>
    </citation>
    <scope>NUCLEOTIDE SEQUENCE [LARGE SCALE GENOMIC DNA]</scope>
</reference>
<keyword evidence="2" id="KW-1185">Reference proteome</keyword>
<evidence type="ECO:0000313" key="2">
    <source>
        <dbReference type="Proteomes" id="UP001054945"/>
    </source>
</evidence>